<dbReference type="InterPro" id="IPR036388">
    <property type="entry name" value="WH-like_DNA-bd_sf"/>
</dbReference>
<dbReference type="Pfam" id="PF03466">
    <property type="entry name" value="LysR_substrate"/>
    <property type="match status" value="1"/>
</dbReference>
<dbReference type="PANTHER" id="PTHR30537:SF74">
    <property type="entry name" value="HTH-TYPE TRANSCRIPTIONAL REGULATOR TRPI"/>
    <property type="match status" value="1"/>
</dbReference>
<evidence type="ECO:0000256" key="2">
    <source>
        <dbReference type="ARBA" id="ARBA00023015"/>
    </source>
</evidence>
<name>A0A512N3Y8_9HYPH</name>
<dbReference type="InterPro" id="IPR058163">
    <property type="entry name" value="LysR-type_TF_proteobact-type"/>
</dbReference>
<keyword evidence="4" id="KW-0804">Transcription</keyword>
<keyword evidence="7" id="KW-1185">Reference proteome</keyword>
<keyword evidence="3" id="KW-0238">DNA-binding</keyword>
<dbReference type="GO" id="GO:0003700">
    <property type="term" value="F:DNA-binding transcription factor activity"/>
    <property type="evidence" value="ECO:0007669"/>
    <property type="project" value="InterPro"/>
</dbReference>
<dbReference type="InterPro" id="IPR000847">
    <property type="entry name" value="LysR_HTH_N"/>
</dbReference>
<dbReference type="EMBL" id="BKAJ01000016">
    <property type="protein sequence ID" value="GEP53695.1"/>
    <property type="molecule type" value="Genomic_DNA"/>
</dbReference>
<dbReference type="NCBIfam" id="NF008352">
    <property type="entry name" value="PRK11139.1"/>
    <property type="match status" value="1"/>
</dbReference>
<dbReference type="GO" id="GO:0006351">
    <property type="term" value="P:DNA-templated transcription"/>
    <property type="evidence" value="ECO:0007669"/>
    <property type="project" value="TreeGrafter"/>
</dbReference>
<dbReference type="PANTHER" id="PTHR30537">
    <property type="entry name" value="HTH-TYPE TRANSCRIPTIONAL REGULATOR"/>
    <property type="match status" value="1"/>
</dbReference>
<evidence type="ECO:0000256" key="3">
    <source>
        <dbReference type="ARBA" id="ARBA00023125"/>
    </source>
</evidence>
<dbReference type="PROSITE" id="PS50931">
    <property type="entry name" value="HTH_LYSR"/>
    <property type="match status" value="1"/>
</dbReference>
<dbReference type="FunFam" id="3.40.190.10:FF:000017">
    <property type="entry name" value="Glycine cleavage system transcriptional activator"/>
    <property type="match status" value="1"/>
</dbReference>
<keyword evidence="2" id="KW-0805">Transcription regulation</keyword>
<reference evidence="6 7" key="1">
    <citation type="submission" date="2019-07" db="EMBL/GenBank/DDBJ databases">
        <title>Whole genome shotgun sequence of Reyranella soli NBRC 108950.</title>
        <authorList>
            <person name="Hosoyama A."/>
            <person name="Uohara A."/>
            <person name="Ohji S."/>
            <person name="Ichikawa N."/>
        </authorList>
    </citation>
    <scope>NUCLEOTIDE SEQUENCE [LARGE SCALE GENOMIC DNA]</scope>
    <source>
        <strain evidence="6 7">NBRC 108950</strain>
    </source>
</reference>
<dbReference type="PRINTS" id="PR00039">
    <property type="entry name" value="HTHLYSR"/>
</dbReference>
<dbReference type="InterPro" id="IPR036390">
    <property type="entry name" value="WH_DNA-bd_sf"/>
</dbReference>
<evidence type="ECO:0000256" key="4">
    <source>
        <dbReference type="ARBA" id="ARBA00023163"/>
    </source>
</evidence>
<dbReference type="CDD" id="cd08432">
    <property type="entry name" value="PBP2_GcdR_TrpI_HvrB_AmpR_like"/>
    <property type="match status" value="1"/>
</dbReference>
<dbReference type="Proteomes" id="UP000321058">
    <property type="component" value="Unassembled WGS sequence"/>
</dbReference>
<evidence type="ECO:0000256" key="1">
    <source>
        <dbReference type="ARBA" id="ARBA00009437"/>
    </source>
</evidence>
<dbReference type="AlphaFoldDB" id="A0A512N3Y8"/>
<comment type="caution">
    <text evidence="6">The sequence shown here is derived from an EMBL/GenBank/DDBJ whole genome shotgun (WGS) entry which is preliminary data.</text>
</comment>
<dbReference type="Gene3D" id="1.10.10.10">
    <property type="entry name" value="Winged helix-like DNA-binding domain superfamily/Winged helix DNA-binding domain"/>
    <property type="match status" value="1"/>
</dbReference>
<sequence length="293" mass="32329">MARRRLPPLKALPAFEEAARHLSFSAAARELNLTHGAISRQMKSLETHLGVRLFRRLNRRVELTDAGAAFLPATRTALDVVEASAARLSTATRQGPLVVSCLPTFMMRWLIPRLYDFNARHPAIDVRLSASSAPVDFAREGVDVAIRIGAGPWPDGVEAHAFMNEEIGPVCSPALAERGKLRRSADLGRHALLHTETRADAWADWLARVKTANIDAPKGQRFEHFYFLLEAAVAGLGVAVAPKPLVMEDLKLGRLVAPFGFVKSGRQYCLLYPTELAAIPKIRIFRAWIGKSR</sequence>
<proteinExistence type="inferred from homology"/>
<evidence type="ECO:0000313" key="7">
    <source>
        <dbReference type="Proteomes" id="UP000321058"/>
    </source>
</evidence>
<dbReference type="FunFam" id="1.10.10.10:FF:000001">
    <property type="entry name" value="LysR family transcriptional regulator"/>
    <property type="match status" value="1"/>
</dbReference>
<comment type="similarity">
    <text evidence="1">Belongs to the LysR transcriptional regulatory family.</text>
</comment>
<dbReference type="SUPFAM" id="SSF53850">
    <property type="entry name" value="Periplasmic binding protein-like II"/>
    <property type="match status" value="1"/>
</dbReference>
<dbReference type="RefSeq" id="WP_147146585.1">
    <property type="nucleotide sequence ID" value="NZ_BKAJ01000016.1"/>
</dbReference>
<dbReference type="OrthoDB" id="9794694at2"/>
<dbReference type="Pfam" id="PF00126">
    <property type="entry name" value="HTH_1"/>
    <property type="match status" value="1"/>
</dbReference>
<protein>
    <submittedName>
        <fullName evidence="6">LysR family transcriptional regulator</fullName>
    </submittedName>
</protein>
<dbReference type="Gene3D" id="3.40.190.10">
    <property type="entry name" value="Periplasmic binding protein-like II"/>
    <property type="match status" value="2"/>
</dbReference>
<dbReference type="SUPFAM" id="SSF46785">
    <property type="entry name" value="Winged helix' DNA-binding domain"/>
    <property type="match status" value="1"/>
</dbReference>
<gene>
    <name evidence="6" type="ORF">RSO01_08610</name>
</gene>
<evidence type="ECO:0000259" key="5">
    <source>
        <dbReference type="PROSITE" id="PS50931"/>
    </source>
</evidence>
<evidence type="ECO:0000313" key="6">
    <source>
        <dbReference type="EMBL" id="GEP53695.1"/>
    </source>
</evidence>
<accession>A0A512N3Y8</accession>
<dbReference type="InterPro" id="IPR005119">
    <property type="entry name" value="LysR_subst-bd"/>
</dbReference>
<organism evidence="6 7">
    <name type="scientific">Reyranella soli</name>
    <dbReference type="NCBI Taxonomy" id="1230389"/>
    <lineage>
        <taxon>Bacteria</taxon>
        <taxon>Pseudomonadati</taxon>
        <taxon>Pseudomonadota</taxon>
        <taxon>Alphaproteobacteria</taxon>
        <taxon>Hyphomicrobiales</taxon>
        <taxon>Reyranellaceae</taxon>
        <taxon>Reyranella</taxon>
    </lineage>
</organism>
<feature type="domain" description="HTH lysR-type" evidence="5">
    <location>
        <begin position="7"/>
        <end position="64"/>
    </location>
</feature>
<dbReference type="GO" id="GO:0043565">
    <property type="term" value="F:sequence-specific DNA binding"/>
    <property type="evidence" value="ECO:0007669"/>
    <property type="project" value="TreeGrafter"/>
</dbReference>